<organism evidence="14">
    <name type="scientific">hydrothermal vent metagenome</name>
    <dbReference type="NCBI Taxonomy" id="652676"/>
    <lineage>
        <taxon>unclassified sequences</taxon>
        <taxon>metagenomes</taxon>
        <taxon>ecological metagenomes</taxon>
    </lineage>
</organism>
<evidence type="ECO:0000256" key="1">
    <source>
        <dbReference type="ARBA" id="ARBA00001946"/>
    </source>
</evidence>
<evidence type="ECO:0000256" key="5">
    <source>
        <dbReference type="ARBA" id="ARBA00022553"/>
    </source>
</evidence>
<evidence type="ECO:0000256" key="8">
    <source>
        <dbReference type="ARBA" id="ARBA00022801"/>
    </source>
</evidence>
<keyword evidence="10" id="KW-0460">Magnesium</keyword>
<dbReference type="GO" id="GO:0046872">
    <property type="term" value="F:metal ion binding"/>
    <property type="evidence" value="ECO:0007669"/>
    <property type="project" value="UniProtKB-KW"/>
</dbReference>
<dbReference type="AlphaFoldDB" id="A0A3B1B671"/>
<keyword evidence="7" id="KW-0479">Metal-binding</keyword>
<keyword evidence="6" id="KW-0336">GPI-anchor</keyword>
<evidence type="ECO:0000256" key="2">
    <source>
        <dbReference type="ARBA" id="ARBA00001947"/>
    </source>
</evidence>
<dbReference type="GO" id="GO:0004035">
    <property type="term" value="F:alkaline phosphatase activity"/>
    <property type="evidence" value="ECO:0007669"/>
    <property type="project" value="UniProtKB-EC"/>
</dbReference>
<comment type="cofactor">
    <cofactor evidence="1">
        <name>Mg(2+)</name>
        <dbReference type="ChEBI" id="CHEBI:18420"/>
    </cofactor>
</comment>
<keyword evidence="13" id="KW-0449">Lipoprotein</keyword>
<dbReference type="EMBL" id="UOFW01000187">
    <property type="protein sequence ID" value="VAX06878.1"/>
    <property type="molecule type" value="Genomic_DNA"/>
</dbReference>
<accession>A0A3B1B671</accession>
<keyword evidence="9" id="KW-0862">Zinc</keyword>
<reference evidence="14" key="1">
    <citation type="submission" date="2018-06" db="EMBL/GenBank/DDBJ databases">
        <authorList>
            <person name="Zhirakovskaya E."/>
        </authorList>
    </citation>
    <scope>NUCLEOTIDE SEQUENCE</scope>
</reference>
<dbReference type="InterPro" id="IPR001952">
    <property type="entry name" value="Alkaline_phosphatase"/>
</dbReference>
<dbReference type="GO" id="GO:0098552">
    <property type="term" value="C:side of membrane"/>
    <property type="evidence" value="ECO:0007669"/>
    <property type="project" value="UniProtKB-KW"/>
</dbReference>
<dbReference type="Gene3D" id="3.40.720.10">
    <property type="entry name" value="Alkaline Phosphatase, subunit A"/>
    <property type="match status" value="1"/>
</dbReference>
<dbReference type="SMART" id="SM00098">
    <property type="entry name" value="alkPPc"/>
    <property type="match status" value="1"/>
</dbReference>
<evidence type="ECO:0000256" key="10">
    <source>
        <dbReference type="ARBA" id="ARBA00022842"/>
    </source>
</evidence>
<keyword evidence="12" id="KW-0325">Glycoprotein</keyword>
<dbReference type="PANTHER" id="PTHR11596">
    <property type="entry name" value="ALKALINE PHOSPHATASE"/>
    <property type="match status" value="1"/>
</dbReference>
<dbReference type="EC" id="3.1.3.1" evidence="14"/>
<keyword evidence="11" id="KW-0472">Membrane</keyword>
<dbReference type="CDD" id="cd16012">
    <property type="entry name" value="ALP"/>
    <property type="match status" value="1"/>
</dbReference>
<evidence type="ECO:0000313" key="14">
    <source>
        <dbReference type="EMBL" id="VAX06878.1"/>
    </source>
</evidence>
<evidence type="ECO:0000256" key="11">
    <source>
        <dbReference type="ARBA" id="ARBA00023136"/>
    </source>
</evidence>
<evidence type="ECO:0000256" key="4">
    <source>
        <dbReference type="ARBA" id="ARBA00022475"/>
    </source>
</evidence>
<dbReference type="SUPFAM" id="SSF53649">
    <property type="entry name" value="Alkaline phosphatase-like"/>
    <property type="match status" value="1"/>
</dbReference>
<evidence type="ECO:0000256" key="12">
    <source>
        <dbReference type="ARBA" id="ARBA00023180"/>
    </source>
</evidence>
<gene>
    <name evidence="14" type="ORF">MNBD_ALPHA03-172</name>
</gene>
<keyword evidence="4" id="KW-1003">Cell membrane</keyword>
<evidence type="ECO:0000256" key="6">
    <source>
        <dbReference type="ARBA" id="ARBA00022622"/>
    </source>
</evidence>
<comment type="cofactor">
    <cofactor evidence="2">
        <name>Zn(2+)</name>
        <dbReference type="ChEBI" id="CHEBI:29105"/>
    </cofactor>
</comment>
<evidence type="ECO:0000256" key="3">
    <source>
        <dbReference type="ARBA" id="ARBA00004609"/>
    </source>
</evidence>
<dbReference type="Pfam" id="PF00245">
    <property type="entry name" value="Alk_phosphatase"/>
    <property type="match status" value="1"/>
</dbReference>
<dbReference type="FunFam" id="3.40.720.10:FF:000008">
    <property type="entry name" value="Alkaline phosphatase"/>
    <property type="match status" value="1"/>
</dbReference>
<keyword evidence="5" id="KW-0597">Phosphoprotein</keyword>
<protein>
    <submittedName>
        <fullName evidence="14">Alkaline phosphatase</fullName>
        <ecNumber evidence="14">3.1.3.1</ecNumber>
    </submittedName>
</protein>
<evidence type="ECO:0000256" key="13">
    <source>
        <dbReference type="ARBA" id="ARBA00023288"/>
    </source>
</evidence>
<dbReference type="PRINTS" id="PR00113">
    <property type="entry name" value="ALKPHPHTASE"/>
</dbReference>
<evidence type="ECO:0000256" key="7">
    <source>
        <dbReference type="ARBA" id="ARBA00022723"/>
    </source>
</evidence>
<keyword evidence="8 14" id="KW-0378">Hydrolase</keyword>
<dbReference type="InterPro" id="IPR017850">
    <property type="entry name" value="Alkaline_phosphatase_core_sf"/>
</dbReference>
<comment type="subcellular location">
    <subcellularLocation>
        <location evidence="3">Cell membrane</location>
        <topology evidence="3">Lipid-anchor</topology>
        <topology evidence="3">GPI-anchor</topology>
    </subcellularLocation>
</comment>
<evidence type="ECO:0000256" key="9">
    <source>
        <dbReference type="ARBA" id="ARBA00022833"/>
    </source>
</evidence>
<name>A0A3B1B671_9ZZZZ</name>
<dbReference type="PANTHER" id="PTHR11596:SF5">
    <property type="entry name" value="ALKALINE PHOSPHATASE"/>
    <property type="match status" value="1"/>
</dbReference>
<dbReference type="GO" id="GO:0005886">
    <property type="term" value="C:plasma membrane"/>
    <property type="evidence" value="ECO:0007669"/>
    <property type="project" value="UniProtKB-SubCell"/>
</dbReference>
<sequence length="511" mass="55769">MNNFSIVGCGFILAISQAAFFPASIWAEGEPQATDTYFIEAQKTLSQKLARKPNTAPARNIILFIGDGMGVSTVTAARILEGQLKGMAGEENILSWETFPYTALSKTYNTNRQIPDSAGTASAFLSGTKTKSNVISVNQNAVQGDCKSTQGNHLETFLELSEKAGIGTGIITNARLTHATPAAAYAHVPSRYWENDDDIPEDEQKYGCLDIAQQFVNFSAGNGIEIAFGGGRRNFLPSSVTDAEDEKGRRKDGRNLIEEWQNRHQNGQYIWNETGFDQLDLKKDGPILGLFNASHMQFETDRHLDKGGEPSLADMTKKAIQKLEGKSEGYFLYIEGARIDQAHHAGNAYRALHDTVALAKAVQVAREMTNGQDTLIIVTADHSHGFVMTGDVTRGNPILGKVVENDKRGVAKGHPARAKDGSPYTTLGYYNGGGAIEGQPRSDLTHVDTEAQNYLQQALVPTGYERHGGEDVAIYADGPGGYLFHGVVEQNYIFHVMNHALRLNEKLKSVK</sequence>
<proteinExistence type="predicted"/>